<dbReference type="EMBL" id="RDQH01000342">
    <property type="protein sequence ID" value="RXH70803.1"/>
    <property type="molecule type" value="Genomic_DNA"/>
</dbReference>
<keyword evidence="2" id="KW-1185">Reference proteome</keyword>
<sequence>MWFKFALGENRTSDIHIAWYVGQDGTEFDEAFRPTFGALKTGGMRCSLRRNLDEFLFHLTPWNDLFHIRGTQNYNLNVSFFFLIVSIRGHLCSLSVPSRPVPSGPVPSAYQTIPYSMHGTTNNPLYS</sequence>
<accession>A0A498HPM2</accession>
<name>A0A498HPM2_MALDO</name>
<evidence type="ECO:0000313" key="2">
    <source>
        <dbReference type="Proteomes" id="UP000290289"/>
    </source>
</evidence>
<reference evidence="1 2" key="1">
    <citation type="submission" date="2018-10" db="EMBL/GenBank/DDBJ databases">
        <title>A high-quality apple genome assembly.</title>
        <authorList>
            <person name="Hu J."/>
        </authorList>
    </citation>
    <scope>NUCLEOTIDE SEQUENCE [LARGE SCALE GENOMIC DNA]</scope>
    <source>
        <strain evidence="2">cv. HFTH1</strain>
        <tissue evidence="1">Young leaf</tissue>
    </source>
</reference>
<proteinExistence type="predicted"/>
<protein>
    <submittedName>
        <fullName evidence="1">Uncharacterized protein</fullName>
    </submittedName>
</protein>
<gene>
    <name evidence="1" type="ORF">DVH24_015425</name>
</gene>
<dbReference type="Proteomes" id="UP000290289">
    <property type="component" value="Chromosome 16"/>
</dbReference>
<evidence type="ECO:0000313" key="1">
    <source>
        <dbReference type="EMBL" id="RXH70803.1"/>
    </source>
</evidence>
<comment type="caution">
    <text evidence="1">The sequence shown here is derived from an EMBL/GenBank/DDBJ whole genome shotgun (WGS) entry which is preliminary data.</text>
</comment>
<dbReference type="AlphaFoldDB" id="A0A498HPM2"/>
<organism evidence="1 2">
    <name type="scientific">Malus domestica</name>
    <name type="common">Apple</name>
    <name type="synonym">Pyrus malus</name>
    <dbReference type="NCBI Taxonomy" id="3750"/>
    <lineage>
        <taxon>Eukaryota</taxon>
        <taxon>Viridiplantae</taxon>
        <taxon>Streptophyta</taxon>
        <taxon>Embryophyta</taxon>
        <taxon>Tracheophyta</taxon>
        <taxon>Spermatophyta</taxon>
        <taxon>Magnoliopsida</taxon>
        <taxon>eudicotyledons</taxon>
        <taxon>Gunneridae</taxon>
        <taxon>Pentapetalae</taxon>
        <taxon>rosids</taxon>
        <taxon>fabids</taxon>
        <taxon>Rosales</taxon>
        <taxon>Rosaceae</taxon>
        <taxon>Amygdaloideae</taxon>
        <taxon>Maleae</taxon>
        <taxon>Malus</taxon>
    </lineage>
</organism>